<feature type="region of interest" description="Disordered" evidence="2">
    <location>
        <begin position="1"/>
        <end position="51"/>
    </location>
</feature>
<accession>A0AAV2E2J2</accession>
<dbReference type="InterPro" id="IPR008949">
    <property type="entry name" value="Isoprenoid_synthase_dom_sf"/>
</dbReference>
<dbReference type="EMBL" id="OZ034817">
    <property type="protein sequence ID" value="CAL1379993.1"/>
    <property type="molecule type" value="Genomic_DNA"/>
</dbReference>
<sequence>MNPKSPNSNPKSLIVNRREAPPPSPTNSSLPPLPAADGRSTYPTAPEPRSAEFHPTVWGDFFITLVFHSEESVSGWNQQIESLKEEVMVMLSATDAKLSQKLNLIDTIERLWSKKKKK</sequence>
<dbReference type="Proteomes" id="UP001497516">
    <property type="component" value="Chromosome 4"/>
</dbReference>
<protein>
    <submittedName>
        <fullName evidence="3">Uncharacterized protein</fullName>
    </submittedName>
</protein>
<gene>
    <name evidence="3" type="ORF">LTRI10_LOCUS21474</name>
</gene>
<comment type="cofactor">
    <cofactor evidence="1">
        <name>Mg(2+)</name>
        <dbReference type="ChEBI" id="CHEBI:18420"/>
    </cofactor>
</comment>
<dbReference type="Gene3D" id="1.10.600.10">
    <property type="entry name" value="Farnesyl Diphosphate Synthase"/>
    <property type="match status" value="1"/>
</dbReference>
<evidence type="ECO:0000256" key="2">
    <source>
        <dbReference type="SAM" id="MobiDB-lite"/>
    </source>
</evidence>
<feature type="compositionally biased region" description="Polar residues" evidence="2">
    <location>
        <begin position="1"/>
        <end position="11"/>
    </location>
</feature>
<evidence type="ECO:0000313" key="3">
    <source>
        <dbReference type="EMBL" id="CAL1379993.1"/>
    </source>
</evidence>
<evidence type="ECO:0000313" key="4">
    <source>
        <dbReference type="Proteomes" id="UP001497516"/>
    </source>
</evidence>
<name>A0AAV2E2J2_9ROSI</name>
<reference evidence="3 4" key="1">
    <citation type="submission" date="2024-04" db="EMBL/GenBank/DDBJ databases">
        <authorList>
            <person name="Fracassetti M."/>
        </authorList>
    </citation>
    <scope>NUCLEOTIDE SEQUENCE [LARGE SCALE GENOMIC DNA]</scope>
</reference>
<dbReference type="SUPFAM" id="SSF48239">
    <property type="entry name" value="Terpenoid cyclases/Protein prenyltransferases"/>
    <property type="match status" value="1"/>
</dbReference>
<keyword evidence="4" id="KW-1185">Reference proteome</keyword>
<evidence type="ECO:0000256" key="1">
    <source>
        <dbReference type="ARBA" id="ARBA00001946"/>
    </source>
</evidence>
<proteinExistence type="predicted"/>
<organism evidence="3 4">
    <name type="scientific">Linum trigynum</name>
    <dbReference type="NCBI Taxonomy" id="586398"/>
    <lineage>
        <taxon>Eukaryota</taxon>
        <taxon>Viridiplantae</taxon>
        <taxon>Streptophyta</taxon>
        <taxon>Embryophyta</taxon>
        <taxon>Tracheophyta</taxon>
        <taxon>Spermatophyta</taxon>
        <taxon>Magnoliopsida</taxon>
        <taxon>eudicotyledons</taxon>
        <taxon>Gunneridae</taxon>
        <taxon>Pentapetalae</taxon>
        <taxon>rosids</taxon>
        <taxon>fabids</taxon>
        <taxon>Malpighiales</taxon>
        <taxon>Linaceae</taxon>
        <taxon>Linum</taxon>
    </lineage>
</organism>
<dbReference type="InterPro" id="IPR008930">
    <property type="entry name" value="Terpenoid_cyclase/PrenylTrfase"/>
</dbReference>
<dbReference type="AlphaFoldDB" id="A0AAV2E2J2"/>